<evidence type="ECO:0000313" key="2">
    <source>
        <dbReference type="Proteomes" id="UP000003089"/>
    </source>
</evidence>
<keyword evidence="2" id="KW-1185">Reference proteome</keyword>
<dbReference type="AlphaFoldDB" id="I9GXA7"/>
<accession>I9GXA7</accession>
<comment type="caution">
    <text evidence="1">The sequence shown here is derived from an EMBL/GenBank/DDBJ whole genome shotgun (WGS) entry which is preliminary data.</text>
</comment>
<proteinExistence type="predicted"/>
<dbReference type="STRING" id="997884.HMPREF1068_01306"/>
<dbReference type="EMBL" id="AGXS01000015">
    <property type="protein sequence ID" value="EIY51759.1"/>
    <property type="molecule type" value="Genomic_DNA"/>
</dbReference>
<dbReference type="Proteomes" id="UP000003089">
    <property type="component" value="Unassembled WGS sequence"/>
</dbReference>
<organism evidence="1 2">
    <name type="scientific">Bacteroides nordii CL02T12C05</name>
    <dbReference type="NCBI Taxonomy" id="997884"/>
    <lineage>
        <taxon>Bacteria</taxon>
        <taxon>Pseudomonadati</taxon>
        <taxon>Bacteroidota</taxon>
        <taxon>Bacteroidia</taxon>
        <taxon>Bacteroidales</taxon>
        <taxon>Bacteroidaceae</taxon>
        <taxon>Bacteroides</taxon>
    </lineage>
</organism>
<evidence type="ECO:0000313" key="1">
    <source>
        <dbReference type="EMBL" id="EIY51759.1"/>
    </source>
</evidence>
<protein>
    <submittedName>
        <fullName evidence="1">Uncharacterized protein</fullName>
    </submittedName>
</protein>
<sequence>MIWFILMSYKITKIVDIYSRNDLLFNKVLVNKGYFAD</sequence>
<name>I9GXA7_9BACE</name>
<gene>
    <name evidence="1" type="ORF">HMPREF1068_01306</name>
</gene>
<reference evidence="1 2" key="1">
    <citation type="submission" date="2012-02" db="EMBL/GenBank/DDBJ databases">
        <title>The Genome Sequence of Bacteroides nordii CL02T12C05.</title>
        <authorList>
            <consortium name="The Broad Institute Genome Sequencing Platform"/>
            <person name="Earl A."/>
            <person name="Ward D."/>
            <person name="Feldgarden M."/>
            <person name="Gevers D."/>
            <person name="Zitomersky N.L."/>
            <person name="Coyne M.J."/>
            <person name="Comstock L.E."/>
            <person name="Young S.K."/>
            <person name="Zeng Q."/>
            <person name="Gargeya S."/>
            <person name="Fitzgerald M."/>
            <person name="Haas B."/>
            <person name="Abouelleil A."/>
            <person name="Alvarado L."/>
            <person name="Arachchi H.M."/>
            <person name="Berlin A."/>
            <person name="Chapman S.B."/>
            <person name="Gearin G."/>
            <person name="Goldberg J."/>
            <person name="Griggs A."/>
            <person name="Gujja S."/>
            <person name="Hansen M."/>
            <person name="Heiman D."/>
            <person name="Howarth C."/>
            <person name="Larimer J."/>
            <person name="Lui A."/>
            <person name="MacDonald P.J.P."/>
            <person name="McCowen C."/>
            <person name="Montmayeur A."/>
            <person name="Murphy C."/>
            <person name="Neiman D."/>
            <person name="Pearson M."/>
            <person name="Priest M."/>
            <person name="Roberts A."/>
            <person name="Saif S."/>
            <person name="Shea T."/>
            <person name="Sisk P."/>
            <person name="Stolte C."/>
            <person name="Sykes S."/>
            <person name="Wortman J."/>
            <person name="Nusbaum C."/>
            <person name="Birren B."/>
        </authorList>
    </citation>
    <scope>NUCLEOTIDE SEQUENCE [LARGE SCALE GENOMIC DNA]</scope>
    <source>
        <strain evidence="1 2">CL02T12C05</strain>
    </source>
</reference>
<dbReference type="HOGENOM" id="CLU_3340375_0_0_10"/>